<feature type="chain" id="PRO_5042595944" evidence="1">
    <location>
        <begin position="25"/>
        <end position="227"/>
    </location>
</feature>
<name>A0AAJ6VYF6_9ACAR</name>
<dbReference type="AlphaFoldDB" id="A0AAJ6VYF6"/>
<gene>
    <name evidence="3" type="primary">LOC100899845</name>
</gene>
<protein>
    <submittedName>
        <fullName evidence="3">Uncharacterized protein LOC100899845</fullName>
    </submittedName>
</protein>
<evidence type="ECO:0000313" key="3">
    <source>
        <dbReference type="RefSeq" id="XP_003744503.2"/>
    </source>
</evidence>
<dbReference type="KEGG" id="goe:100899845"/>
<accession>A0AAJ6VYF6</accession>
<dbReference type="Proteomes" id="UP000694867">
    <property type="component" value="Unplaced"/>
</dbReference>
<organism evidence="2 3">
    <name type="scientific">Galendromus occidentalis</name>
    <name type="common">western predatory mite</name>
    <dbReference type="NCBI Taxonomy" id="34638"/>
    <lineage>
        <taxon>Eukaryota</taxon>
        <taxon>Metazoa</taxon>
        <taxon>Ecdysozoa</taxon>
        <taxon>Arthropoda</taxon>
        <taxon>Chelicerata</taxon>
        <taxon>Arachnida</taxon>
        <taxon>Acari</taxon>
        <taxon>Parasitiformes</taxon>
        <taxon>Mesostigmata</taxon>
        <taxon>Gamasina</taxon>
        <taxon>Phytoseioidea</taxon>
        <taxon>Phytoseiidae</taxon>
        <taxon>Typhlodrominae</taxon>
        <taxon>Galendromus</taxon>
    </lineage>
</organism>
<feature type="signal peptide" evidence="1">
    <location>
        <begin position="1"/>
        <end position="24"/>
    </location>
</feature>
<keyword evidence="1" id="KW-0732">Signal</keyword>
<proteinExistence type="predicted"/>
<reference evidence="3" key="1">
    <citation type="submission" date="2025-08" db="UniProtKB">
        <authorList>
            <consortium name="RefSeq"/>
        </authorList>
    </citation>
    <scope>IDENTIFICATION</scope>
</reference>
<dbReference type="GeneID" id="100899845"/>
<evidence type="ECO:0000256" key="1">
    <source>
        <dbReference type="SAM" id="SignalP"/>
    </source>
</evidence>
<sequence>MNRFLIALVCTGALIAAAPRACDPFVLDKCTAKVLFFAQNTTATVEPSEVAWACEQEKIAIECLKEHNKNCVTGLAQGVSKLVIEGATQESDLKCEVGGPKNKDYYKYVPCINKNGRKLNKCMMDATKATEAATQVPAKERVAQMCCGLHKLEACVVAATRETCDSKHANYVKGVIAGVAGDLLETVCAKFGPNTNSCKNLSPMKISRTQKYLTIIPPVVEVLQSLK</sequence>
<dbReference type="PANTHER" id="PTHR33964:SF1">
    <property type="entry name" value="RE45066P"/>
    <property type="match status" value="1"/>
</dbReference>
<dbReference type="PANTHER" id="PTHR33964">
    <property type="entry name" value="RE45066P-RELATED"/>
    <property type="match status" value="1"/>
</dbReference>
<keyword evidence="2" id="KW-1185">Reference proteome</keyword>
<evidence type="ECO:0000313" key="2">
    <source>
        <dbReference type="Proteomes" id="UP000694867"/>
    </source>
</evidence>
<dbReference type="RefSeq" id="XP_003744503.2">
    <property type="nucleotide sequence ID" value="XM_003744455.2"/>
</dbReference>